<reference evidence="3" key="1">
    <citation type="submission" date="2025-08" db="UniProtKB">
        <authorList>
            <consortium name="RefSeq"/>
        </authorList>
    </citation>
    <scope>IDENTIFICATION</scope>
</reference>
<evidence type="ECO:0000313" key="2">
    <source>
        <dbReference type="Proteomes" id="UP001652580"/>
    </source>
</evidence>
<gene>
    <name evidence="3" type="primary">LOC130705517</name>
</gene>
<name>A0ABM3SDH8_BALAC</name>
<dbReference type="RefSeq" id="XP_057387894.1">
    <property type="nucleotide sequence ID" value="XM_057531911.1"/>
</dbReference>
<feature type="region of interest" description="Disordered" evidence="1">
    <location>
        <begin position="1"/>
        <end position="202"/>
    </location>
</feature>
<feature type="compositionally biased region" description="Basic and acidic residues" evidence="1">
    <location>
        <begin position="89"/>
        <end position="104"/>
    </location>
</feature>
<feature type="compositionally biased region" description="Pro residues" evidence="1">
    <location>
        <begin position="116"/>
        <end position="125"/>
    </location>
</feature>
<sequence>MREPGARLLGRAAGHLPGAPDAQTQYQQQQGRGEDQARGTERPRQPRLRREAAHARGHVFRRPDHARPRGAARGVSPSCAADESAAGRGSREAGLARRLLEYHRGPPGPSLKVPGLPSPGPPLPARPVRAAPFGHRLPPGRLWKTAHRPPPPPGQEEGLEKRGKGVRISRARAAEGLREGDFSSELEMSRSGPSSPRPRPATALALEEAWGCARCALAPAPSSAAPPPRPQPAGCPRACAPPSTPRFPARSRACWAPRPVPEAGKTGTRAGPGPSRSPRGTHHPGRETTEETRYCKTTLRLKTTSGQNCEAEEGKKTEEEGSKDGEDLPWASVLDIEDSPGNSSDKSPALMLFSSQRCQYDYSIPPPKL</sequence>
<accession>A0ABM3SDH8</accession>
<evidence type="ECO:0000313" key="3">
    <source>
        <dbReference type="RefSeq" id="XP_057387894.1"/>
    </source>
</evidence>
<feature type="region of interest" description="Disordered" evidence="1">
    <location>
        <begin position="218"/>
        <end position="348"/>
    </location>
</feature>
<feature type="compositionally biased region" description="Basic and acidic residues" evidence="1">
    <location>
        <begin position="312"/>
        <end position="326"/>
    </location>
</feature>
<organism evidence="2 3">
    <name type="scientific">Balaenoptera acutorostrata</name>
    <name type="common">Common minke whale</name>
    <name type="synonym">Balaena rostrata</name>
    <dbReference type="NCBI Taxonomy" id="9767"/>
    <lineage>
        <taxon>Eukaryota</taxon>
        <taxon>Metazoa</taxon>
        <taxon>Chordata</taxon>
        <taxon>Craniata</taxon>
        <taxon>Vertebrata</taxon>
        <taxon>Euteleostomi</taxon>
        <taxon>Mammalia</taxon>
        <taxon>Eutheria</taxon>
        <taxon>Laurasiatheria</taxon>
        <taxon>Artiodactyla</taxon>
        <taxon>Whippomorpha</taxon>
        <taxon>Cetacea</taxon>
        <taxon>Mysticeti</taxon>
        <taxon>Balaenopteridae</taxon>
        <taxon>Balaenoptera</taxon>
    </lineage>
</organism>
<feature type="compositionally biased region" description="Basic and acidic residues" evidence="1">
    <location>
        <begin position="32"/>
        <end position="54"/>
    </location>
</feature>
<feature type="compositionally biased region" description="Basic and acidic residues" evidence="1">
    <location>
        <begin position="172"/>
        <end position="181"/>
    </location>
</feature>
<feature type="compositionally biased region" description="Pro residues" evidence="1">
    <location>
        <begin position="224"/>
        <end position="233"/>
    </location>
</feature>
<evidence type="ECO:0000256" key="1">
    <source>
        <dbReference type="SAM" id="MobiDB-lite"/>
    </source>
</evidence>
<dbReference type="Proteomes" id="UP001652580">
    <property type="component" value="Chromosome 17"/>
</dbReference>
<feature type="compositionally biased region" description="Basic and acidic residues" evidence="1">
    <location>
        <begin position="284"/>
        <end position="294"/>
    </location>
</feature>
<proteinExistence type="predicted"/>
<dbReference type="GeneID" id="130705517"/>
<protein>
    <submittedName>
        <fullName evidence="3">Basic salivary proline-rich protein 4-like</fullName>
    </submittedName>
</protein>
<keyword evidence="2" id="KW-1185">Reference proteome</keyword>